<comment type="caution">
    <text evidence="9">The sequence shown here is derived from an EMBL/GenBank/DDBJ whole genome shotgun (WGS) entry which is preliminary data.</text>
</comment>
<dbReference type="RefSeq" id="WP_183330921.1">
    <property type="nucleotide sequence ID" value="NZ_JACHZF010000010.1"/>
</dbReference>
<evidence type="ECO:0000259" key="8">
    <source>
        <dbReference type="PROSITE" id="PS50928"/>
    </source>
</evidence>
<dbReference type="PANTHER" id="PTHR30043">
    <property type="entry name" value="PHOSPHONATES TRANSPORT SYSTEM PERMEASE PROTEIN"/>
    <property type="match status" value="1"/>
</dbReference>
<feature type="transmembrane region" description="Helical" evidence="7">
    <location>
        <begin position="285"/>
        <end position="303"/>
    </location>
</feature>
<dbReference type="NCBIfam" id="TIGR01097">
    <property type="entry name" value="PhnE"/>
    <property type="match status" value="1"/>
</dbReference>
<dbReference type="GO" id="GO:0005886">
    <property type="term" value="C:plasma membrane"/>
    <property type="evidence" value="ECO:0007669"/>
    <property type="project" value="UniProtKB-SubCell"/>
</dbReference>
<keyword evidence="4 7" id="KW-0812">Transmembrane</keyword>
<evidence type="ECO:0000313" key="10">
    <source>
        <dbReference type="Proteomes" id="UP000553442"/>
    </source>
</evidence>
<keyword evidence="3" id="KW-1003">Cell membrane</keyword>
<protein>
    <submittedName>
        <fullName evidence="9">Phosphonate transport system permease protein</fullName>
    </submittedName>
</protein>
<dbReference type="Proteomes" id="UP000553442">
    <property type="component" value="Unassembled WGS sequence"/>
</dbReference>
<dbReference type="PANTHER" id="PTHR30043:SF1">
    <property type="entry name" value="ABC TRANSPORT SYSTEM PERMEASE PROTEIN P69"/>
    <property type="match status" value="1"/>
</dbReference>
<dbReference type="GO" id="GO:0015416">
    <property type="term" value="F:ABC-type phosphonate transporter activity"/>
    <property type="evidence" value="ECO:0007669"/>
    <property type="project" value="InterPro"/>
</dbReference>
<accession>A0A7W5K3Q0</accession>
<comment type="similarity">
    <text evidence="7">Belongs to the binding-protein-dependent transport system permease family.</text>
</comment>
<dbReference type="AlphaFoldDB" id="A0A7W5K3Q0"/>
<dbReference type="SUPFAM" id="SSF161098">
    <property type="entry name" value="MetI-like"/>
    <property type="match status" value="1"/>
</dbReference>
<dbReference type="InterPro" id="IPR035906">
    <property type="entry name" value="MetI-like_sf"/>
</dbReference>
<dbReference type="EMBL" id="JACHZF010000010">
    <property type="protein sequence ID" value="MBB3330812.1"/>
    <property type="molecule type" value="Genomic_DNA"/>
</dbReference>
<evidence type="ECO:0000256" key="2">
    <source>
        <dbReference type="ARBA" id="ARBA00022448"/>
    </source>
</evidence>
<evidence type="ECO:0000256" key="3">
    <source>
        <dbReference type="ARBA" id="ARBA00022475"/>
    </source>
</evidence>
<evidence type="ECO:0000256" key="5">
    <source>
        <dbReference type="ARBA" id="ARBA00022989"/>
    </source>
</evidence>
<keyword evidence="10" id="KW-1185">Reference proteome</keyword>
<dbReference type="InterPro" id="IPR000515">
    <property type="entry name" value="MetI-like"/>
</dbReference>
<feature type="domain" description="ABC transmembrane type-1" evidence="8">
    <location>
        <begin position="150"/>
        <end position="333"/>
    </location>
</feature>
<proteinExistence type="inferred from homology"/>
<organism evidence="9 10">
    <name type="scientific">Halomonas campaniensis</name>
    <dbReference type="NCBI Taxonomy" id="213554"/>
    <lineage>
        <taxon>Bacteria</taxon>
        <taxon>Pseudomonadati</taxon>
        <taxon>Pseudomonadota</taxon>
        <taxon>Gammaproteobacteria</taxon>
        <taxon>Oceanospirillales</taxon>
        <taxon>Halomonadaceae</taxon>
        <taxon>Halomonas</taxon>
    </lineage>
</organism>
<reference evidence="9 10" key="1">
    <citation type="submission" date="2020-08" db="EMBL/GenBank/DDBJ databases">
        <title>Genomic Encyclopedia of Archaeal and Bacterial Type Strains, Phase II (KMG-II): from individual species to whole genera.</title>
        <authorList>
            <person name="Goeker M."/>
        </authorList>
    </citation>
    <scope>NUCLEOTIDE SEQUENCE [LARGE SCALE GENOMIC DNA]</scope>
    <source>
        <strain evidence="9 10">5AG</strain>
    </source>
</reference>
<feature type="transmembrane region" description="Helical" evidence="7">
    <location>
        <begin position="23"/>
        <end position="40"/>
    </location>
</feature>
<keyword evidence="6 7" id="KW-0472">Membrane</keyword>
<feature type="transmembrane region" description="Helical" evidence="7">
    <location>
        <begin position="156"/>
        <end position="176"/>
    </location>
</feature>
<evidence type="ECO:0000256" key="7">
    <source>
        <dbReference type="RuleBase" id="RU363032"/>
    </source>
</evidence>
<evidence type="ECO:0000256" key="4">
    <source>
        <dbReference type="ARBA" id="ARBA00022692"/>
    </source>
</evidence>
<evidence type="ECO:0000313" key="9">
    <source>
        <dbReference type="EMBL" id="MBB3330812.1"/>
    </source>
</evidence>
<feature type="transmembrane region" description="Helical" evidence="7">
    <location>
        <begin position="309"/>
        <end position="329"/>
    </location>
</feature>
<gene>
    <name evidence="9" type="ORF">BDK63_001684</name>
</gene>
<evidence type="ECO:0000256" key="6">
    <source>
        <dbReference type="ARBA" id="ARBA00023136"/>
    </source>
</evidence>
<keyword evidence="2 7" id="KW-0813">Transport</keyword>
<evidence type="ECO:0000256" key="1">
    <source>
        <dbReference type="ARBA" id="ARBA00004651"/>
    </source>
</evidence>
<dbReference type="InterPro" id="IPR005769">
    <property type="entry name" value="PhnE/PtxC"/>
</dbReference>
<name>A0A7W5K3Q0_9GAMM</name>
<dbReference type="Pfam" id="PF00528">
    <property type="entry name" value="BPD_transp_1"/>
    <property type="match status" value="1"/>
</dbReference>
<dbReference type="Gene3D" id="1.10.3720.10">
    <property type="entry name" value="MetI-like"/>
    <property type="match status" value="1"/>
</dbReference>
<dbReference type="CDD" id="cd06261">
    <property type="entry name" value="TM_PBP2"/>
    <property type="match status" value="1"/>
</dbReference>
<keyword evidence="5 7" id="KW-1133">Transmembrane helix</keyword>
<feature type="transmembrane region" description="Helical" evidence="7">
    <location>
        <begin position="202"/>
        <end position="225"/>
    </location>
</feature>
<sequence length="341" mass="37952">MTTRPIPVPPRGAEVKWHLSPPYSARHLLWLVLIVALLLVTGQRTDMDRMVAMTTQAVGNLIGVADDSQVVRGLSRVGTAMWPPVIGEVEEVNRMSDLDRDRLPLFSYIEVQERVEQRMNLETLQLEAATEQVEVLVKPLGYVWTVFVKMVETLEIALWGTLLSVVLSIPLAYFAARNYSANRFTYTAARGFISLLRSVPELIVALFLVLAYGFGPIAGVLALGLHAAGFLGKFYAEDIENADKKPQEALEAIGAGKIKTLWYGVLPQVLPQYIAYTAYIMDRNLRMATVVGLVGAGGIGQELKGRFDMFQYGHVMTILIAIFIFVFLLDQLQARIRARLI</sequence>
<comment type="subcellular location">
    <subcellularLocation>
        <location evidence="1 7">Cell membrane</location>
        <topology evidence="1 7">Multi-pass membrane protein</topology>
    </subcellularLocation>
</comment>
<dbReference type="PROSITE" id="PS50928">
    <property type="entry name" value="ABC_TM1"/>
    <property type="match status" value="1"/>
</dbReference>